<sequence length="362" mass="39082">MRAFLTLVLAARPLIATIPHNNPGPLQGFEPVLTTLKNTPDLSRFYELIKSTGGSSGIPGPPFEERFNDPNQGLQYTILAPTNEALQKLPPQVLTRLQTPLSYELLATILRNHIIPGNVNLQDVAQSQRPIGLIGGFSVLFDPDFGIVTNPNLTSTDRSAGTQAHVIKDSTGNPFRLNALNGAVYKIDNILDGFLTFYGADATSSTEPPVTMEIGRTMGNILCADSQLTITCSFYRNYYAGFLRRISLPPSVREQGADPNNITNSVFLVPSNAAWDVLPPGSLEKAAEPHNFGASSLLIGFGLGQYDRADGEVRSTSGFNISVRNGRANNAKILKKIQGSNGQVWVAGRILDPIFDALDTSS</sequence>
<dbReference type="AlphaFoldDB" id="A0A6A7ARG3"/>
<proteinExistence type="predicted"/>
<dbReference type="PANTHER" id="PTHR10900">
    <property type="entry name" value="PERIOSTIN-RELATED"/>
    <property type="match status" value="1"/>
</dbReference>
<evidence type="ECO:0000256" key="1">
    <source>
        <dbReference type="SAM" id="SignalP"/>
    </source>
</evidence>
<gene>
    <name evidence="3" type="ORF">T440DRAFT_302896</name>
</gene>
<dbReference type="PANTHER" id="PTHR10900:SF77">
    <property type="entry name" value="FI19380P1"/>
    <property type="match status" value="1"/>
</dbReference>
<protein>
    <recommendedName>
        <fullName evidence="2">FAS1 domain-containing protein</fullName>
    </recommendedName>
</protein>
<dbReference type="PROSITE" id="PS50213">
    <property type="entry name" value="FAS1"/>
    <property type="match status" value="1"/>
</dbReference>
<organism evidence="3 4">
    <name type="scientific">Plenodomus tracheiphilus IPT5</name>
    <dbReference type="NCBI Taxonomy" id="1408161"/>
    <lineage>
        <taxon>Eukaryota</taxon>
        <taxon>Fungi</taxon>
        <taxon>Dikarya</taxon>
        <taxon>Ascomycota</taxon>
        <taxon>Pezizomycotina</taxon>
        <taxon>Dothideomycetes</taxon>
        <taxon>Pleosporomycetidae</taxon>
        <taxon>Pleosporales</taxon>
        <taxon>Pleosporineae</taxon>
        <taxon>Leptosphaeriaceae</taxon>
        <taxon>Plenodomus</taxon>
    </lineage>
</organism>
<feature type="signal peptide" evidence="1">
    <location>
        <begin position="1"/>
        <end position="16"/>
    </location>
</feature>
<evidence type="ECO:0000259" key="2">
    <source>
        <dbReference type="PROSITE" id="PS50213"/>
    </source>
</evidence>
<dbReference type="InterPro" id="IPR050904">
    <property type="entry name" value="Adhesion/Biosynth-related"/>
</dbReference>
<name>A0A6A7ARG3_9PLEO</name>
<dbReference type="Proteomes" id="UP000799423">
    <property type="component" value="Unassembled WGS sequence"/>
</dbReference>
<feature type="chain" id="PRO_5025574844" description="FAS1 domain-containing protein" evidence="1">
    <location>
        <begin position="17"/>
        <end position="362"/>
    </location>
</feature>
<dbReference type="Pfam" id="PF02469">
    <property type="entry name" value="Fasciclin"/>
    <property type="match status" value="1"/>
</dbReference>
<evidence type="ECO:0000313" key="4">
    <source>
        <dbReference type="Proteomes" id="UP000799423"/>
    </source>
</evidence>
<keyword evidence="1" id="KW-0732">Signal</keyword>
<dbReference type="EMBL" id="MU006366">
    <property type="protein sequence ID" value="KAF2844705.1"/>
    <property type="molecule type" value="Genomic_DNA"/>
</dbReference>
<dbReference type="SUPFAM" id="SSF82153">
    <property type="entry name" value="FAS1 domain"/>
    <property type="match status" value="1"/>
</dbReference>
<dbReference type="InterPro" id="IPR000782">
    <property type="entry name" value="FAS1_domain"/>
</dbReference>
<accession>A0A6A7ARG3</accession>
<dbReference type="OrthoDB" id="286301at2759"/>
<keyword evidence="4" id="KW-1185">Reference proteome</keyword>
<feature type="domain" description="FAS1" evidence="2">
    <location>
        <begin position="29"/>
        <end position="191"/>
    </location>
</feature>
<dbReference type="Gene3D" id="2.30.180.10">
    <property type="entry name" value="FAS1 domain"/>
    <property type="match status" value="1"/>
</dbReference>
<reference evidence="3" key="1">
    <citation type="submission" date="2020-01" db="EMBL/GenBank/DDBJ databases">
        <authorList>
            <consortium name="DOE Joint Genome Institute"/>
            <person name="Haridas S."/>
            <person name="Albert R."/>
            <person name="Binder M."/>
            <person name="Bloem J."/>
            <person name="Labutti K."/>
            <person name="Salamov A."/>
            <person name="Andreopoulos B."/>
            <person name="Baker S.E."/>
            <person name="Barry K."/>
            <person name="Bills G."/>
            <person name="Bluhm B.H."/>
            <person name="Cannon C."/>
            <person name="Castanera R."/>
            <person name="Culley D.E."/>
            <person name="Daum C."/>
            <person name="Ezra D."/>
            <person name="Gonzalez J.B."/>
            <person name="Henrissat B."/>
            <person name="Kuo A."/>
            <person name="Liang C."/>
            <person name="Lipzen A."/>
            <person name="Lutzoni F."/>
            <person name="Magnuson J."/>
            <person name="Mondo S."/>
            <person name="Nolan M."/>
            <person name="Ohm R."/>
            <person name="Pangilinan J."/>
            <person name="Park H.-J."/>
            <person name="Ramirez L."/>
            <person name="Alfaro M."/>
            <person name="Sun H."/>
            <person name="Tritt A."/>
            <person name="Yoshinaga Y."/>
            <person name="Zwiers L.-H."/>
            <person name="Turgeon B.G."/>
            <person name="Goodwin S.B."/>
            <person name="Spatafora J.W."/>
            <person name="Crous P.W."/>
            <person name="Grigoriev I.V."/>
        </authorList>
    </citation>
    <scope>NUCLEOTIDE SEQUENCE</scope>
    <source>
        <strain evidence="3">IPT5</strain>
    </source>
</reference>
<dbReference type="InterPro" id="IPR036378">
    <property type="entry name" value="FAS1_dom_sf"/>
</dbReference>
<evidence type="ECO:0000313" key="3">
    <source>
        <dbReference type="EMBL" id="KAF2844705.1"/>
    </source>
</evidence>